<dbReference type="EMBL" id="FQZB01000014">
    <property type="protein sequence ID" value="SHK18088.1"/>
    <property type="molecule type" value="Genomic_DNA"/>
</dbReference>
<dbReference type="Pfam" id="PF03816">
    <property type="entry name" value="LytR_cpsA_psr"/>
    <property type="match status" value="1"/>
</dbReference>
<accession>A0A1M6QD24</accession>
<evidence type="ECO:0000256" key="2">
    <source>
        <dbReference type="SAM" id="Phobius"/>
    </source>
</evidence>
<dbReference type="InterPro" id="IPR050922">
    <property type="entry name" value="LytR/CpsA/Psr_CW_biosynth"/>
</dbReference>
<name>A0A1M6QD24_9CLOT</name>
<keyword evidence="2" id="KW-0472">Membrane</keyword>
<dbReference type="Proteomes" id="UP000184310">
    <property type="component" value="Unassembled WGS sequence"/>
</dbReference>
<protein>
    <submittedName>
        <fullName evidence="4">Transcriptional attenuator, LytR family</fullName>
    </submittedName>
</protein>
<sequence length="335" mass="37894">MSIHTQMQEKNKTTKKRKSKKFKIIISIIVVLLIILVAGATSIYKLYSRANRVSINDDKKNLQISDEAEKLAKENKVKNILLIGSDEGTVDDHGRSDSMIVISVDRKNKKIKTTSFMRDMLLTLPGIGEKNLNNAYAFGGSELLVKTMNYNFGLDITDYVKVDFGSFIKIIDKLGGVDIDIKQDELQSTNTIIDNLCKGELKIEPIFIKKAGVNTLNGMQALGYSRNRTTGNDFDRTNRQRIVLQAVLDKISKAGYVDGLKYANDILPDVTTTLSIGEISDIGQWVVLNKIHTFESNYFPKSEEAQHVVTNEYHMVVDKEKLKKEVQEYIYNDKR</sequence>
<dbReference type="AlphaFoldDB" id="A0A1M6QD24"/>
<dbReference type="Gene3D" id="3.40.630.190">
    <property type="entry name" value="LCP protein"/>
    <property type="match status" value="1"/>
</dbReference>
<dbReference type="PANTHER" id="PTHR33392:SF6">
    <property type="entry name" value="POLYISOPRENYL-TEICHOIC ACID--PEPTIDOGLYCAN TEICHOIC ACID TRANSFERASE TAGU"/>
    <property type="match status" value="1"/>
</dbReference>
<dbReference type="RefSeq" id="WP_072990522.1">
    <property type="nucleotide sequence ID" value="NZ_FQZB01000014.1"/>
</dbReference>
<dbReference type="OrthoDB" id="9782542at2"/>
<feature type="domain" description="Cell envelope-related transcriptional attenuator" evidence="3">
    <location>
        <begin position="95"/>
        <end position="252"/>
    </location>
</feature>
<evidence type="ECO:0000256" key="1">
    <source>
        <dbReference type="ARBA" id="ARBA00006068"/>
    </source>
</evidence>
<evidence type="ECO:0000313" key="4">
    <source>
        <dbReference type="EMBL" id="SHK18088.1"/>
    </source>
</evidence>
<evidence type="ECO:0000259" key="3">
    <source>
        <dbReference type="Pfam" id="PF03816"/>
    </source>
</evidence>
<feature type="transmembrane region" description="Helical" evidence="2">
    <location>
        <begin position="21"/>
        <end position="44"/>
    </location>
</feature>
<proteinExistence type="inferred from homology"/>
<dbReference type="STRING" id="1121302.SAMN02745163_03365"/>
<reference evidence="4 5" key="1">
    <citation type="submission" date="2016-11" db="EMBL/GenBank/DDBJ databases">
        <authorList>
            <person name="Jaros S."/>
            <person name="Januszkiewicz K."/>
            <person name="Wedrychowicz H."/>
        </authorList>
    </citation>
    <scope>NUCLEOTIDE SEQUENCE [LARGE SCALE GENOMIC DNA]</scope>
    <source>
        <strain evidence="4 5">DSM 21758</strain>
    </source>
</reference>
<keyword evidence="2" id="KW-1133">Transmembrane helix</keyword>
<gene>
    <name evidence="4" type="ORF">SAMN02745163_03365</name>
</gene>
<dbReference type="InterPro" id="IPR004474">
    <property type="entry name" value="LytR_CpsA_psr"/>
</dbReference>
<comment type="similarity">
    <text evidence="1">Belongs to the LytR/CpsA/Psr (LCP) family.</text>
</comment>
<dbReference type="PANTHER" id="PTHR33392">
    <property type="entry name" value="POLYISOPRENYL-TEICHOIC ACID--PEPTIDOGLYCAN TEICHOIC ACID TRANSFERASE TAGU"/>
    <property type="match status" value="1"/>
</dbReference>
<organism evidence="4 5">
    <name type="scientific">Clostridium cavendishii DSM 21758</name>
    <dbReference type="NCBI Taxonomy" id="1121302"/>
    <lineage>
        <taxon>Bacteria</taxon>
        <taxon>Bacillati</taxon>
        <taxon>Bacillota</taxon>
        <taxon>Clostridia</taxon>
        <taxon>Eubacteriales</taxon>
        <taxon>Clostridiaceae</taxon>
        <taxon>Clostridium</taxon>
    </lineage>
</organism>
<dbReference type="NCBIfam" id="TIGR00350">
    <property type="entry name" value="lytR_cpsA_psr"/>
    <property type="match status" value="1"/>
</dbReference>
<evidence type="ECO:0000313" key="5">
    <source>
        <dbReference type="Proteomes" id="UP000184310"/>
    </source>
</evidence>
<keyword evidence="2" id="KW-0812">Transmembrane</keyword>
<keyword evidence="5" id="KW-1185">Reference proteome</keyword>